<evidence type="ECO:0000256" key="4">
    <source>
        <dbReference type="ARBA" id="ARBA00022692"/>
    </source>
</evidence>
<dbReference type="Pfam" id="PF00560">
    <property type="entry name" value="LRR_1"/>
    <property type="match status" value="3"/>
</dbReference>
<evidence type="ECO:0000256" key="1">
    <source>
        <dbReference type="ARBA" id="ARBA00004479"/>
    </source>
</evidence>
<evidence type="ECO:0000256" key="7">
    <source>
        <dbReference type="ARBA" id="ARBA00022989"/>
    </source>
</evidence>
<evidence type="ECO:0000259" key="11">
    <source>
        <dbReference type="Pfam" id="PF08263"/>
    </source>
</evidence>
<proteinExistence type="inferred from homology"/>
<evidence type="ECO:0000256" key="2">
    <source>
        <dbReference type="ARBA" id="ARBA00009592"/>
    </source>
</evidence>
<dbReference type="Gene3D" id="3.80.10.10">
    <property type="entry name" value="Ribonuclease Inhibitor"/>
    <property type="match status" value="2"/>
</dbReference>
<dbReference type="InterPro" id="IPR053211">
    <property type="entry name" value="DNA_repair-toleration"/>
</dbReference>
<evidence type="ECO:0000256" key="3">
    <source>
        <dbReference type="ARBA" id="ARBA00022614"/>
    </source>
</evidence>
<reference evidence="12" key="2">
    <citation type="submission" date="2020-08" db="EMBL/GenBank/DDBJ databases">
        <title>Plant Genome Project.</title>
        <authorList>
            <person name="Zhang R.-G."/>
        </authorList>
    </citation>
    <scope>NUCLEOTIDE SEQUENCE</scope>
    <source>
        <strain evidence="12">Huo1</strain>
        <tissue evidence="12">Leaf</tissue>
    </source>
</reference>
<evidence type="ECO:0000313" key="12">
    <source>
        <dbReference type="EMBL" id="KAG6390343.1"/>
    </source>
</evidence>
<keyword evidence="3" id="KW-0433">Leucine-rich repeat</keyword>
<keyword evidence="9" id="KW-0325">Glycoprotein</keyword>
<gene>
    <name evidence="12" type="ORF">SASPL_148076</name>
</gene>
<organism evidence="12">
    <name type="scientific">Salvia splendens</name>
    <name type="common">Scarlet sage</name>
    <dbReference type="NCBI Taxonomy" id="180675"/>
    <lineage>
        <taxon>Eukaryota</taxon>
        <taxon>Viridiplantae</taxon>
        <taxon>Streptophyta</taxon>
        <taxon>Embryophyta</taxon>
        <taxon>Tracheophyta</taxon>
        <taxon>Spermatophyta</taxon>
        <taxon>Magnoliopsida</taxon>
        <taxon>eudicotyledons</taxon>
        <taxon>Gunneridae</taxon>
        <taxon>Pentapetalae</taxon>
        <taxon>asterids</taxon>
        <taxon>lamiids</taxon>
        <taxon>Lamiales</taxon>
        <taxon>Lamiaceae</taxon>
        <taxon>Nepetoideae</taxon>
        <taxon>Mentheae</taxon>
        <taxon>Salviinae</taxon>
        <taxon>Salvia</taxon>
        <taxon>Salvia subgen. Calosphace</taxon>
        <taxon>core Calosphace</taxon>
    </lineage>
</organism>
<evidence type="ECO:0000313" key="13">
    <source>
        <dbReference type="Proteomes" id="UP000298416"/>
    </source>
</evidence>
<keyword evidence="13" id="KW-1185">Reference proteome</keyword>
<dbReference type="InterPro" id="IPR001611">
    <property type="entry name" value="Leu-rich_rpt"/>
</dbReference>
<evidence type="ECO:0000256" key="9">
    <source>
        <dbReference type="ARBA" id="ARBA00023180"/>
    </source>
</evidence>
<evidence type="ECO:0000256" key="5">
    <source>
        <dbReference type="ARBA" id="ARBA00022729"/>
    </source>
</evidence>
<comment type="caution">
    <text evidence="12">The sequence shown here is derived from an EMBL/GenBank/DDBJ whole genome shotgun (WGS) entry which is preliminary data.</text>
</comment>
<name>A0A8X8Z3R8_SALSN</name>
<feature type="domain" description="Leucine-rich repeat-containing N-terminal plant-type" evidence="11">
    <location>
        <begin position="23"/>
        <end position="61"/>
    </location>
</feature>
<dbReference type="EMBL" id="PNBA02000019">
    <property type="protein sequence ID" value="KAG6390343.1"/>
    <property type="molecule type" value="Genomic_DNA"/>
</dbReference>
<dbReference type="GO" id="GO:0016020">
    <property type="term" value="C:membrane"/>
    <property type="evidence" value="ECO:0007669"/>
    <property type="project" value="UniProtKB-SubCell"/>
</dbReference>
<accession>A0A8X8Z3R8</accession>
<dbReference type="FunFam" id="3.80.10.10:FF:000275">
    <property type="entry name" value="Leucine-rich repeat receptor-like protein kinase"/>
    <property type="match status" value="1"/>
</dbReference>
<feature type="signal peptide" evidence="10">
    <location>
        <begin position="1"/>
        <end position="15"/>
    </location>
</feature>
<feature type="chain" id="PRO_5036497176" description="Leucine-rich repeat-containing N-terminal plant-type domain-containing protein" evidence="10">
    <location>
        <begin position="16"/>
        <end position="207"/>
    </location>
</feature>
<dbReference type="AlphaFoldDB" id="A0A8X8Z3R8"/>
<keyword evidence="5 10" id="KW-0732">Signal</keyword>
<dbReference type="InterPro" id="IPR032675">
    <property type="entry name" value="LRR_dom_sf"/>
</dbReference>
<dbReference type="PANTHER" id="PTHR48060:SF21">
    <property type="entry name" value="L DOMAIN-LIKE PROTEIN"/>
    <property type="match status" value="1"/>
</dbReference>
<evidence type="ECO:0000256" key="6">
    <source>
        <dbReference type="ARBA" id="ARBA00022737"/>
    </source>
</evidence>
<comment type="subcellular location">
    <subcellularLocation>
        <location evidence="1">Membrane</location>
        <topology evidence="1">Single-pass type I membrane protein</topology>
    </subcellularLocation>
</comment>
<reference evidence="12" key="1">
    <citation type="submission" date="2018-01" db="EMBL/GenBank/DDBJ databases">
        <authorList>
            <person name="Mao J.F."/>
        </authorList>
    </citation>
    <scope>NUCLEOTIDE SEQUENCE</scope>
    <source>
        <strain evidence="12">Huo1</strain>
        <tissue evidence="12">Leaf</tissue>
    </source>
</reference>
<keyword evidence="4" id="KW-0812">Transmembrane</keyword>
<evidence type="ECO:0000256" key="8">
    <source>
        <dbReference type="ARBA" id="ARBA00023136"/>
    </source>
</evidence>
<dbReference type="SUPFAM" id="SSF52058">
    <property type="entry name" value="L domain-like"/>
    <property type="match status" value="1"/>
</dbReference>
<evidence type="ECO:0000256" key="10">
    <source>
        <dbReference type="SAM" id="SignalP"/>
    </source>
</evidence>
<protein>
    <recommendedName>
        <fullName evidence="11">Leucine-rich repeat-containing N-terminal plant-type domain-containing protein</fullName>
    </recommendedName>
</protein>
<keyword evidence="6" id="KW-0677">Repeat</keyword>
<comment type="similarity">
    <text evidence="2">Belongs to the RLP family.</text>
</comment>
<keyword evidence="8" id="KW-0472">Membrane</keyword>
<sequence>MLLITLNIFFTLTSSSTLTDFSTDQDALLAFKNAIIVDTNGVLSNSWLTNTSICDWNGVSCGIKHHRVTALNLSNFALHGKLTPHLGNLTFLQSLDISSNNFIGALPAELSKLRRLKQVNATSNNFTGEIPRGILTNMSLLEDIDLGFNQLSGELPSDICNNAPKLKRLFLSVNQIYGNIPRNIYKCSKMEELYLSRNNLTGMFINS</sequence>
<keyword evidence="7" id="KW-1133">Transmembrane helix</keyword>
<dbReference type="Proteomes" id="UP000298416">
    <property type="component" value="Unassembled WGS sequence"/>
</dbReference>
<dbReference type="PANTHER" id="PTHR48060">
    <property type="entry name" value="DNA DAMAGE-REPAIR/TOLERATION PROTEIN DRT100"/>
    <property type="match status" value="1"/>
</dbReference>
<dbReference type="Pfam" id="PF08263">
    <property type="entry name" value="LRRNT_2"/>
    <property type="match status" value="1"/>
</dbReference>
<dbReference type="InterPro" id="IPR013210">
    <property type="entry name" value="LRR_N_plant-typ"/>
</dbReference>